<accession>A0A8S3YIZ3</accession>
<reference evidence="2" key="1">
    <citation type="submission" date="2021-04" db="EMBL/GenBank/DDBJ databases">
        <authorList>
            <consortium name="Molecular Ecology Group"/>
        </authorList>
    </citation>
    <scope>NUCLEOTIDE SEQUENCE</scope>
</reference>
<dbReference type="EMBL" id="CAJHNH020000052">
    <property type="protein sequence ID" value="CAG5114900.1"/>
    <property type="molecule type" value="Genomic_DNA"/>
</dbReference>
<dbReference type="Proteomes" id="UP000678393">
    <property type="component" value="Unassembled WGS sequence"/>
</dbReference>
<name>A0A8S3YIZ3_9EUPU</name>
<dbReference type="GO" id="GO:0006108">
    <property type="term" value="P:malate metabolic process"/>
    <property type="evidence" value="ECO:0007669"/>
    <property type="project" value="InterPro"/>
</dbReference>
<organism evidence="2 3">
    <name type="scientific">Candidula unifasciata</name>
    <dbReference type="NCBI Taxonomy" id="100452"/>
    <lineage>
        <taxon>Eukaryota</taxon>
        <taxon>Metazoa</taxon>
        <taxon>Spiralia</taxon>
        <taxon>Lophotrochozoa</taxon>
        <taxon>Mollusca</taxon>
        <taxon>Gastropoda</taxon>
        <taxon>Heterobranchia</taxon>
        <taxon>Euthyneura</taxon>
        <taxon>Panpulmonata</taxon>
        <taxon>Eupulmonata</taxon>
        <taxon>Stylommatophora</taxon>
        <taxon>Helicina</taxon>
        <taxon>Helicoidea</taxon>
        <taxon>Geomitridae</taxon>
        <taxon>Candidula</taxon>
    </lineage>
</organism>
<keyword evidence="3" id="KW-1185">Reference proteome</keyword>
<dbReference type="Gene3D" id="3.40.50.720">
    <property type="entry name" value="NAD(P)-binding Rossmann-like Domain"/>
    <property type="match status" value="1"/>
</dbReference>
<protein>
    <submittedName>
        <fullName evidence="2">Uncharacterized protein</fullName>
    </submittedName>
</protein>
<dbReference type="InterPro" id="IPR010945">
    <property type="entry name" value="Malate_DH_type2"/>
</dbReference>
<evidence type="ECO:0000313" key="2">
    <source>
        <dbReference type="EMBL" id="CAG5114900.1"/>
    </source>
</evidence>
<evidence type="ECO:0000256" key="1">
    <source>
        <dbReference type="ARBA" id="ARBA00023002"/>
    </source>
</evidence>
<sequence length="284" mass="31561">MATKSPLVVCLCIEDLDCAFCDIVINQIATGHFFGPDQPFHLVFHGTNDVYKLGELCQEVQDCAFPMITDVSWQTTFNEPSRCPDIVLVLLSCRSVLYTRDKPTVEQFQSLLNLVSYMSGLSDLLSVIRMDALKIIIAGDLALTAASIMSHRMNTLTARQLLAIDVYQNSAASDSGYSKVSRICDTVRQWWTGIKTSASTYLGVKYINYTKRATRNQQTGYFFSAPVNMTGPMSFLSDKDTPMNRDFLAEVKATTDAAFSLLYATEGQHSDSGRHQSSLCLSYL</sequence>
<gene>
    <name evidence="2" type="ORF">CUNI_LOCUS458</name>
</gene>
<dbReference type="AlphaFoldDB" id="A0A8S3YIZ3"/>
<dbReference type="OrthoDB" id="6059369at2759"/>
<dbReference type="GO" id="GO:0016615">
    <property type="term" value="F:malate dehydrogenase activity"/>
    <property type="evidence" value="ECO:0007669"/>
    <property type="project" value="InterPro"/>
</dbReference>
<dbReference type="PANTHER" id="PTHR23382">
    <property type="entry name" value="MALATE DEHYDROGENASE"/>
    <property type="match status" value="1"/>
</dbReference>
<keyword evidence="1" id="KW-0560">Oxidoreductase</keyword>
<comment type="caution">
    <text evidence="2">The sequence shown here is derived from an EMBL/GenBank/DDBJ whole genome shotgun (WGS) entry which is preliminary data.</text>
</comment>
<evidence type="ECO:0000313" key="3">
    <source>
        <dbReference type="Proteomes" id="UP000678393"/>
    </source>
</evidence>
<proteinExistence type="predicted"/>